<dbReference type="Proteomes" id="UP000663829">
    <property type="component" value="Unassembled WGS sequence"/>
</dbReference>
<accession>A0A814TCF7</accession>
<dbReference type="Proteomes" id="UP000681722">
    <property type="component" value="Unassembled WGS sequence"/>
</dbReference>
<feature type="compositionally biased region" description="Polar residues" evidence="1">
    <location>
        <begin position="166"/>
        <end position="184"/>
    </location>
</feature>
<feature type="region of interest" description="Disordered" evidence="1">
    <location>
        <begin position="166"/>
        <end position="185"/>
    </location>
</feature>
<proteinExistence type="predicted"/>
<dbReference type="AlphaFoldDB" id="A0A814TCF7"/>
<evidence type="ECO:0000313" key="3">
    <source>
        <dbReference type="EMBL" id="CAF3921607.1"/>
    </source>
</evidence>
<keyword evidence="4" id="KW-1185">Reference proteome</keyword>
<gene>
    <name evidence="2" type="ORF">GPM918_LOCUS21538</name>
    <name evidence="3" type="ORF">SRO942_LOCUS21535</name>
</gene>
<evidence type="ECO:0000313" key="4">
    <source>
        <dbReference type="Proteomes" id="UP000663829"/>
    </source>
</evidence>
<evidence type="ECO:0000313" key="2">
    <source>
        <dbReference type="EMBL" id="CAF1158208.1"/>
    </source>
</evidence>
<name>A0A814TCF7_9BILA</name>
<organism evidence="2 4">
    <name type="scientific">Didymodactylos carnosus</name>
    <dbReference type="NCBI Taxonomy" id="1234261"/>
    <lineage>
        <taxon>Eukaryota</taxon>
        <taxon>Metazoa</taxon>
        <taxon>Spiralia</taxon>
        <taxon>Gnathifera</taxon>
        <taxon>Rotifera</taxon>
        <taxon>Eurotatoria</taxon>
        <taxon>Bdelloidea</taxon>
        <taxon>Philodinida</taxon>
        <taxon>Philodinidae</taxon>
        <taxon>Didymodactylos</taxon>
    </lineage>
</organism>
<comment type="caution">
    <text evidence="2">The sequence shown here is derived from an EMBL/GenBank/DDBJ whole genome shotgun (WGS) entry which is preliminary data.</text>
</comment>
<dbReference type="EMBL" id="CAJNOQ010007111">
    <property type="protein sequence ID" value="CAF1158208.1"/>
    <property type="molecule type" value="Genomic_DNA"/>
</dbReference>
<protein>
    <submittedName>
        <fullName evidence="2">Uncharacterized protein</fullName>
    </submittedName>
</protein>
<evidence type="ECO:0000256" key="1">
    <source>
        <dbReference type="SAM" id="MobiDB-lite"/>
    </source>
</evidence>
<sequence>MQSDSSSCLTQSGLTSLATSISSDEEWAFEPTLSNNDFKKFKHVLNIDWKQRFSISPQISHSASPQPFDDDITYRIHRRSILSDSSNNLNYSCRNHSSSPKLRYYSSYKQQRPRRPLSFDNGDFDYSYTKHHYHLDNNTAYIKLKNFTERLLEIERKAREKRWINNQTSTNKNIQKSSTSNNRKFSSEYTEKINKQYGLCVQDVVNCLNRRRNSKSITTTIVNEVQMETTSPTTTDRNADNGNIFNRFLNEKRKRSLNSDEQSITLTQNPLIAHSLSNGDPRLKNCVASTPFHDDTDVRKAKIRRIQSDPVLVKQSRRSPRQNLRKIKTMPAMMITNYTMLKLKEQSNSLPTEVSTVNDTDA</sequence>
<reference evidence="2" key="1">
    <citation type="submission" date="2021-02" db="EMBL/GenBank/DDBJ databases">
        <authorList>
            <person name="Nowell W R."/>
        </authorList>
    </citation>
    <scope>NUCLEOTIDE SEQUENCE</scope>
</reference>
<dbReference type="EMBL" id="CAJOBC010007110">
    <property type="protein sequence ID" value="CAF3921607.1"/>
    <property type="molecule type" value="Genomic_DNA"/>
</dbReference>